<keyword evidence="1" id="KW-0812">Transmembrane</keyword>
<proteinExistence type="predicted"/>
<feature type="transmembrane region" description="Helical" evidence="1">
    <location>
        <begin position="12"/>
        <end position="37"/>
    </location>
</feature>
<reference evidence="3" key="1">
    <citation type="submission" date="2022-06" db="EMBL/GenBank/DDBJ databases">
        <title>PHB producers.</title>
        <authorList>
            <person name="Besaury L."/>
        </authorList>
    </citation>
    <scope>NUCLEOTIDE SEQUENCE</scope>
    <source>
        <strain evidence="3 4">SEWS6</strain>
    </source>
</reference>
<accession>A0AAP5B9X1</accession>
<keyword evidence="1" id="KW-0472">Membrane</keyword>
<evidence type="ECO:0000313" key="4">
    <source>
        <dbReference type="Proteomes" id="UP001209412"/>
    </source>
</evidence>
<dbReference type="EMBL" id="JAPKHW010000003">
    <property type="protein sequence ID" value="MCX4144788.1"/>
    <property type="molecule type" value="Genomic_DNA"/>
</dbReference>
<keyword evidence="1" id="KW-1133">Transmembrane helix</keyword>
<feature type="transmembrane region" description="Helical" evidence="1">
    <location>
        <begin position="49"/>
        <end position="71"/>
    </location>
</feature>
<dbReference type="RefSeq" id="WP_266256894.1">
    <property type="nucleotide sequence ID" value="NZ_JAMXWF010000003.1"/>
</dbReference>
<dbReference type="AlphaFoldDB" id="A0AAP5B9X1"/>
<gene>
    <name evidence="3" type="ORF">NIE36_05250</name>
    <name evidence="2" type="ORF">OSB80_05260</name>
</gene>
<comment type="caution">
    <text evidence="3">The sequence shown here is derived from an EMBL/GenBank/DDBJ whole genome shotgun (WGS) entry which is preliminary data.</text>
</comment>
<evidence type="ECO:0000313" key="5">
    <source>
        <dbReference type="Proteomes" id="UP001242288"/>
    </source>
</evidence>
<keyword evidence="4" id="KW-1185">Reference proteome</keyword>
<dbReference type="Proteomes" id="UP001209412">
    <property type="component" value="Unassembled WGS sequence"/>
</dbReference>
<sequence>MKGLQGYSESMLMLCILSIVVTVTLVSFVRSVMFIFSSGDGRTMRTRQIALLTAERLAIVVALAYTGNYLLDVRQRSHAATWHNVPSDTDARYTASYSYLWNNKILLRLYDAKSKKLLAERTYFNLDAPNLAWTDHSLIYDTSADGDDGEISLPPSLLDTLLAKLP</sequence>
<evidence type="ECO:0000256" key="1">
    <source>
        <dbReference type="SAM" id="Phobius"/>
    </source>
</evidence>
<evidence type="ECO:0000313" key="3">
    <source>
        <dbReference type="EMBL" id="MDQ6406620.1"/>
    </source>
</evidence>
<protein>
    <submittedName>
        <fullName evidence="3">Uncharacterized protein</fullName>
    </submittedName>
</protein>
<organism evidence="3 5">
    <name type="scientific">Paraburkholderia madseniana</name>
    <dbReference type="NCBI Taxonomy" id="2599607"/>
    <lineage>
        <taxon>Bacteria</taxon>
        <taxon>Pseudomonadati</taxon>
        <taxon>Pseudomonadota</taxon>
        <taxon>Betaproteobacteria</taxon>
        <taxon>Burkholderiales</taxon>
        <taxon>Burkholderiaceae</taxon>
        <taxon>Paraburkholderia</taxon>
    </lineage>
</organism>
<name>A0AAP5B9X1_9BURK</name>
<dbReference type="EMBL" id="JAMXWF010000003">
    <property type="protein sequence ID" value="MDQ6406620.1"/>
    <property type="molecule type" value="Genomic_DNA"/>
</dbReference>
<evidence type="ECO:0000313" key="2">
    <source>
        <dbReference type="EMBL" id="MCX4144788.1"/>
    </source>
</evidence>
<dbReference type="Proteomes" id="UP001242288">
    <property type="component" value="Unassembled WGS sequence"/>
</dbReference>